<evidence type="ECO:0000313" key="4">
    <source>
        <dbReference type="Proteomes" id="UP001230328"/>
    </source>
</evidence>
<accession>A0ABU0T7L0</accession>
<evidence type="ECO:0000256" key="2">
    <source>
        <dbReference type="SAM" id="SignalP"/>
    </source>
</evidence>
<dbReference type="Proteomes" id="UP001230328">
    <property type="component" value="Unassembled WGS sequence"/>
</dbReference>
<dbReference type="RefSeq" id="WP_307528179.1">
    <property type="nucleotide sequence ID" value="NZ_JAUSZI010000002.1"/>
</dbReference>
<feature type="signal peptide" evidence="2">
    <location>
        <begin position="1"/>
        <end position="30"/>
    </location>
</feature>
<keyword evidence="4" id="KW-1185">Reference proteome</keyword>
<feature type="compositionally biased region" description="Low complexity" evidence="1">
    <location>
        <begin position="24"/>
        <end position="45"/>
    </location>
</feature>
<keyword evidence="2" id="KW-0732">Signal</keyword>
<evidence type="ECO:0000313" key="3">
    <source>
        <dbReference type="EMBL" id="MDQ1031802.1"/>
    </source>
</evidence>
<dbReference type="EMBL" id="JAUSZI010000002">
    <property type="protein sequence ID" value="MDQ1031802.1"/>
    <property type="molecule type" value="Genomic_DNA"/>
</dbReference>
<dbReference type="PROSITE" id="PS51318">
    <property type="entry name" value="TAT"/>
    <property type="match status" value="1"/>
</dbReference>
<gene>
    <name evidence="3" type="ORF">QF035_009384</name>
</gene>
<feature type="chain" id="PRO_5045842460" evidence="2">
    <location>
        <begin position="31"/>
        <end position="115"/>
    </location>
</feature>
<name>A0ABU0T7L0_9ACTN</name>
<feature type="region of interest" description="Disordered" evidence="1">
    <location>
        <begin position="24"/>
        <end position="49"/>
    </location>
</feature>
<organism evidence="3 4">
    <name type="scientific">Streptomyces umbrinus</name>
    <dbReference type="NCBI Taxonomy" id="67370"/>
    <lineage>
        <taxon>Bacteria</taxon>
        <taxon>Bacillati</taxon>
        <taxon>Actinomycetota</taxon>
        <taxon>Actinomycetes</taxon>
        <taxon>Kitasatosporales</taxon>
        <taxon>Streptomycetaceae</taxon>
        <taxon>Streptomyces</taxon>
        <taxon>Streptomyces phaeochromogenes group</taxon>
    </lineage>
</organism>
<proteinExistence type="predicted"/>
<evidence type="ECO:0000256" key="1">
    <source>
        <dbReference type="SAM" id="MobiDB-lite"/>
    </source>
</evidence>
<sequence length="115" mass="11702">MSSISRRSLLGYSGTTAAGAVVGAAGSAQAAEPDAPTAAESSSADFPSGTRFSADYSIGPIDAYMTLTFSVSVMDTPTQNVITPIEIANLLNELAESRGWPPATFYGTPAPAPLT</sequence>
<comment type="caution">
    <text evidence="3">The sequence shown here is derived from an EMBL/GenBank/DDBJ whole genome shotgun (WGS) entry which is preliminary data.</text>
</comment>
<protein>
    <submittedName>
        <fullName evidence="3">Uncharacterized protein</fullName>
    </submittedName>
</protein>
<reference evidence="3 4" key="1">
    <citation type="submission" date="2023-07" db="EMBL/GenBank/DDBJ databases">
        <title>Comparative genomics of wheat-associated soil bacteria to identify genetic determinants of phenazine resistance.</title>
        <authorList>
            <person name="Mouncey N."/>
        </authorList>
    </citation>
    <scope>NUCLEOTIDE SEQUENCE [LARGE SCALE GENOMIC DNA]</scope>
    <source>
        <strain evidence="3 4">V2I4</strain>
    </source>
</reference>
<dbReference type="InterPro" id="IPR006311">
    <property type="entry name" value="TAT_signal"/>
</dbReference>